<evidence type="ECO:0000256" key="1">
    <source>
        <dbReference type="ARBA" id="ARBA00004196"/>
    </source>
</evidence>
<dbReference type="AlphaFoldDB" id="A0AA48HEG0"/>
<gene>
    <name evidence="5" type="ORF">MACH26_09890</name>
</gene>
<evidence type="ECO:0000256" key="3">
    <source>
        <dbReference type="SAM" id="Coils"/>
    </source>
</evidence>
<keyword evidence="4" id="KW-0472">Membrane</keyword>
<dbReference type="RefSeq" id="WP_338291444.1">
    <property type="nucleotide sequence ID" value="NZ_AP027272.1"/>
</dbReference>
<dbReference type="EMBL" id="AP027272">
    <property type="protein sequence ID" value="BDX05468.1"/>
    <property type="molecule type" value="Genomic_DNA"/>
</dbReference>
<evidence type="ECO:0000256" key="2">
    <source>
        <dbReference type="ARBA" id="ARBA00023054"/>
    </source>
</evidence>
<dbReference type="KEGG" id="pmaw:MACH26_09890"/>
<name>A0AA48HEG0_9ALTE</name>
<evidence type="ECO:0000256" key="4">
    <source>
        <dbReference type="SAM" id="Phobius"/>
    </source>
</evidence>
<protein>
    <submittedName>
        <fullName evidence="5">RND transporter MFP subunit</fullName>
    </submittedName>
</protein>
<dbReference type="PANTHER" id="PTHR32347">
    <property type="entry name" value="EFFLUX SYSTEM COMPONENT YKNX-RELATED"/>
    <property type="match status" value="1"/>
</dbReference>
<keyword evidence="4" id="KW-1133">Transmembrane helix</keyword>
<evidence type="ECO:0000313" key="5">
    <source>
        <dbReference type="EMBL" id="BDX05468.1"/>
    </source>
</evidence>
<dbReference type="Gene3D" id="2.40.50.100">
    <property type="match status" value="1"/>
</dbReference>
<comment type="subcellular location">
    <subcellularLocation>
        <location evidence="1">Cell envelope</location>
    </subcellularLocation>
</comment>
<reference evidence="5" key="1">
    <citation type="submission" date="2023-01" db="EMBL/GenBank/DDBJ databases">
        <title>Complete genome sequence of Planctobacterium marinum strain Dej080120_11.</title>
        <authorList>
            <person name="Ueki S."/>
            <person name="Maruyama F."/>
        </authorList>
    </citation>
    <scope>NUCLEOTIDE SEQUENCE</scope>
    <source>
        <strain evidence="5">Dej080120_11</strain>
    </source>
</reference>
<evidence type="ECO:0000313" key="6">
    <source>
        <dbReference type="Proteomes" id="UP001333710"/>
    </source>
</evidence>
<dbReference type="GO" id="GO:0030313">
    <property type="term" value="C:cell envelope"/>
    <property type="evidence" value="ECO:0007669"/>
    <property type="project" value="UniProtKB-SubCell"/>
</dbReference>
<dbReference type="PANTHER" id="PTHR32347:SF14">
    <property type="entry name" value="EFFLUX SYSTEM COMPONENT YKNX-RELATED"/>
    <property type="match status" value="1"/>
</dbReference>
<keyword evidence="6" id="KW-1185">Reference proteome</keyword>
<feature type="transmembrane region" description="Helical" evidence="4">
    <location>
        <begin position="22"/>
        <end position="41"/>
    </location>
</feature>
<accession>A0AA48HEG0</accession>
<dbReference type="Gene3D" id="2.40.420.20">
    <property type="match status" value="1"/>
</dbReference>
<proteinExistence type="predicted"/>
<dbReference type="Gene3D" id="2.40.30.170">
    <property type="match status" value="1"/>
</dbReference>
<dbReference type="Proteomes" id="UP001333710">
    <property type="component" value="Chromosome"/>
</dbReference>
<keyword evidence="2 3" id="KW-0175">Coiled coil</keyword>
<sequence length="424" mass="46759">MLRDTSGQDTVLETSVSPKRKYAIIALLMLAVLVALTASMLKFNRLFASDMSIDTERLRFAQVTRGDLLRDIAVQGRVVAANSPTLYANSGGIVSLHVKAGDTVDAEQVLAVVESPELKNQLAQELATLEQLKLQVGRQDIQIKSARLNNRQAIEVAEVELESAQVEKQRAEISVADSLISQREFEQKTAEFKRASLVHKHATENYAIQEENMALELRGMQSQLARQQHVVHELHRQIAQLTLKAPTGGVIGSVYVREKDNVSANSALITVVDLSVLEIEAAIPENFADDMGVGLAAMINVNGVELAGQLVAISPEVSNGQVEGRIRFNEQAAQQLRQNQRVNARILIESKHNVLKIQRGEFLESGGSRIAYRVEQDNAHRQSVQFGARSITEVEVLSGLQEGDTIIISNISQFREQSQLYLIN</sequence>
<organism evidence="5 6">
    <name type="scientific">Planctobacterium marinum</name>
    <dbReference type="NCBI Taxonomy" id="1631968"/>
    <lineage>
        <taxon>Bacteria</taxon>
        <taxon>Pseudomonadati</taxon>
        <taxon>Pseudomonadota</taxon>
        <taxon>Gammaproteobacteria</taxon>
        <taxon>Alteromonadales</taxon>
        <taxon>Alteromonadaceae</taxon>
        <taxon>Planctobacterium</taxon>
    </lineage>
</organism>
<dbReference type="InterPro" id="IPR050465">
    <property type="entry name" value="UPF0194_transport"/>
</dbReference>
<keyword evidence="4" id="KW-0812">Transmembrane</keyword>
<feature type="coiled-coil region" evidence="3">
    <location>
        <begin position="115"/>
        <end position="174"/>
    </location>
</feature>